<comment type="caution">
    <text evidence="1">The sequence shown here is derived from an EMBL/GenBank/DDBJ whole genome shotgun (WGS) entry which is preliminary data.</text>
</comment>
<dbReference type="Proteomes" id="UP001521785">
    <property type="component" value="Unassembled WGS sequence"/>
</dbReference>
<protein>
    <submittedName>
        <fullName evidence="1">Uncharacterized protein</fullName>
    </submittedName>
</protein>
<organism evidence="1 2">
    <name type="scientific">Paraconiothyrium brasiliense</name>
    <dbReference type="NCBI Taxonomy" id="300254"/>
    <lineage>
        <taxon>Eukaryota</taxon>
        <taxon>Fungi</taxon>
        <taxon>Dikarya</taxon>
        <taxon>Ascomycota</taxon>
        <taxon>Pezizomycotina</taxon>
        <taxon>Dothideomycetes</taxon>
        <taxon>Pleosporomycetidae</taxon>
        <taxon>Pleosporales</taxon>
        <taxon>Massarineae</taxon>
        <taxon>Didymosphaeriaceae</taxon>
        <taxon>Paraconiothyrium</taxon>
    </lineage>
</organism>
<evidence type="ECO:0000313" key="2">
    <source>
        <dbReference type="Proteomes" id="UP001521785"/>
    </source>
</evidence>
<accession>A0ABR3S1A9</accession>
<keyword evidence="2" id="KW-1185">Reference proteome</keyword>
<evidence type="ECO:0000313" key="1">
    <source>
        <dbReference type="EMBL" id="KAL1610472.1"/>
    </source>
</evidence>
<gene>
    <name evidence="1" type="ORF">SLS60_002140</name>
</gene>
<sequence>MPPHSTQLRIQGMRPAPTPPVMETFIMSFLIHRQSLTPLKPATVAHMPRFFKSCESAGPRLTSFRTFGEDCIIEFLPSTSNAIMVAIPIRNTISAPFTNKAKLVSETLDVIMTSECESTVDIGVNQEKIIMSTAGPGEDEPKLFGWWDVLVFELTKAKERRFFYRMHVMDGGEGEIPQDITELGATHGIQL</sequence>
<proteinExistence type="predicted"/>
<reference evidence="1 2" key="1">
    <citation type="submission" date="2024-02" db="EMBL/GenBank/DDBJ databases">
        <title>De novo assembly and annotation of 12 fungi associated with fruit tree decline syndrome in Ontario, Canada.</title>
        <authorList>
            <person name="Sulman M."/>
            <person name="Ellouze W."/>
            <person name="Ilyukhin E."/>
        </authorList>
    </citation>
    <scope>NUCLEOTIDE SEQUENCE [LARGE SCALE GENOMIC DNA]</scope>
    <source>
        <strain evidence="1 2">M42-189</strain>
    </source>
</reference>
<dbReference type="EMBL" id="JAKJXO020000002">
    <property type="protein sequence ID" value="KAL1610472.1"/>
    <property type="molecule type" value="Genomic_DNA"/>
</dbReference>
<name>A0ABR3S1A9_9PLEO</name>